<organism evidence="2 3">
    <name type="scientific">Imperialibacter roseus</name>
    <dbReference type="NCBI Taxonomy" id="1324217"/>
    <lineage>
        <taxon>Bacteria</taxon>
        <taxon>Pseudomonadati</taxon>
        <taxon>Bacteroidota</taxon>
        <taxon>Cytophagia</taxon>
        <taxon>Cytophagales</taxon>
        <taxon>Flammeovirgaceae</taxon>
        <taxon>Imperialibacter</taxon>
    </lineage>
</organism>
<dbReference type="PANTHER" id="PTHR12110">
    <property type="entry name" value="HYDROXYPYRUVATE ISOMERASE"/>
    <property type="match status" value="1"/>
</dbReference>
<dbReference type="Gene3D" id="3.20.20.150">
    <property type="entry name" value="Divalent-metal-dependent TIM barrel enzymes"/>
    <property type="match status" value="1"/>
</dbReference>
<sequence>MKAYEKVLDQKSAGGPSRREFLQKAGVGALALSMPFPAMPVFLKDVPMGVVVHSYAARWNSKTDSKKYPPMTDAIQLMEHCASIGAGGVQTVVRGWTSDFAKKARDRREKLGLYLEGSIGLPKKAEDVADFEKEVIASKEAGVSILRTVCLGTRRYESLHSQSDFDEYTKNSLAWVRLAEPIVRKHKMKLAIENHKDWMAPELVDFVKTIGSEWVGVTVDFGNSIALMEDPMNVVETLAPYAFSTHVKDMGVMEYEKGFLLSEVPLGTGICDLKKMVDVCKKHNPNIRFNLEMITRDPLEIPCLTDEYWNVFEGVSGKYLANTLSMVKEKTSQTPLPTVAGLTAEQRLAFEEENNLSCLKYSASNLNIR</sequence>
<gene>
    <name evidence="2" type="ORF">RT717_00225</name>
</gene>
<protein>
    <submittedName>
        <fullName evidence="2">TIM barrel protein</fullName>
    </submittedName>
</protein>
<proteinExistence type="predicted"/>
<accession>A0ABZ0IR52</accession>
<dbReference type="InterPro" id="IPR013022">
    <property type="entry name" value="Xyl_isomerase-like_TIM-brl"/>
</dbReference>
<dbReference type="SUPFAM" id="SSF51658">
    <property type="entry name" value="Xylose isomerase-like"/>
    <property type="match status" value="1"/>
</dbReference>
<dbReference type="EMBL" id="CP136051">
    <property type="protein sequence ID" value="WOK07046.1"/>
    <property type="molecule type" value="Genomic_DNA"/>
</dbReference>
<dbReference type="RefSeq" id="WP_317489735.1">
    <property type="nucleotide sequence ID" value="NZ_CP136051.1"/>
</dbReference>
<dbReference type="InterPro" id="IPR036237">
    <property type="entry name" value="Xyl_isomerase-like_sf"/>
</dbReference>
<feature type="domain" description="Xylose isomerase-like TIM barrel" evidence="1">
    <location>
        <begin position="81"/>
        <end position="297"/>
    </location>
</feature>
<dbReference type="PANTHER" id="PTHR12110:SF53">
    <property type="entry name" value="BLR5974 PROTEIN"/>
    <property type="match status" value="1"/>
</dbReference>
<dbReference type="Proteomes" id="UP001302349">
    <property type="component" value="Chromosome"/>
</dbReference>
<reference evidence="2 3" key="1">
    <citation type="journal article" date="2023" name="Microbiol. Resour. Announc.">
        <title>Complete Genome Sequence of Imperialibacter roseus strain P4T.</title>
        <authorList>
            <person name="Tizabi D.R."/>
            <person name="Bachvaroff T."/>
            <person name="Hill R.T."/>
        </authorList>
    </citation>
    <scope>NUCLEOTIDE SEQUENCE [LARGE SCALE GENOMIC DNA]</scope>
    <source>
        <strain evidence="2 3">P4T</strain>
    </source>
</reference>
<dbReference type="Pfam" id="PF01261">
    <property type="entry name" value="AP_endonuc_2"/>
    <property type="match status" value="1"/>
</dbReference>
<evidence type="ECO:0000313" key="2">
    <source>
        <dbReference type="EMBL" id="WOK07046.1"/>
    </source>
</evidence>
<keyword evidence="3" id="KW-1185">Reference proteome</keyword>
<evidence type="ECO:0000259" key="1">
    <source>
        <dbReference type="Pfam" id="PF01261"/>
    </source>
</evidence>
<dbReference type="InterPro" id="IPR050312">
    <property type="entry name" value="IolE/XylAMocC-like"/>
</dbReference>
<name>A0ABZ0IR52_9BACT</name>
<evidence type="ECO:0000313" key="3">
    <source>
        <dbReference type="Proteomes" id="UP001302349"/>
    </source>
</evidence>